<dbReference type="InterPro" id="IPR000515">
    <property type="entry name" value="MetI-like"/>
</dbReference>
<dbReference type="SUPFAM" id="SSF161098">
    <property type="entry name" value="MetI-like"/>
    <property type="match status" value="1"/>
</dbReference>
<dbReference type="AlphaFoldDB" id="A0A1M7N5L0"/>
<dbReference type="GO" id="GO:0055085">
    <property type="term" value="P:transmembrane transport"/>
    <property type="evidence" value="ECO:0007669"/>
    <property type="project" value="InterPro"/>
</dbReference>
<comment type="similarity">
    <text evidence="7">Belongs to the binding-protein-dependent transport system permease family.</text>
</comment>
<evidence type="ECO:0000256" key="5">
    <source>
        <dbReference type="ARBA" id="ARBA00022989"/>
    </source>
</evidence>
<keyword evidence="4 7" id="KW-0812">Transmembrane</keyword>
<dbReference type="Gene3D" id="1.10.3720.10">
    <property type="entry name" value="MetI-like"/>
    <property type="match status" value="1"/>
</dbReference>
<dbReference type="CDD" id="cd06261">
    <property type="entry name" value="TM_PBP2"/>
    <property type="match status" value="1"/>
</dbReference>
<dbReference type="PANTHER" id="PTHR43227">
    <property type="entry name" value="BLL4140 PROTEIN"/>
    <property type="match status" value="1"/>
</dbReference>
<dbReference type="InterPro" id="IPR035906">
    <property type="entry name" value="MetI-like_sf"/>
</dbReference>
<evidence type="ECO:0000256" key="3">
    <source>
        <dbReference type="ARBA" id="ARBA00022475"/>
    </source>
</evidence>
<comment type="subcellular location">
    <subcellularLocation>
        <location evidence="1 7">Cell membrane</location>
        <topology evidence="1 7">Multi-pass membrane protein</topology>
    </subcellularLocation>
</comment>
<proteinExistence type="inferred from homology"/>
<dbReference type="EMBL" id="FRCZ01000002">
    <property type="protein sequence ID" value="SHM98322.1"/>
    <property type="molecule type" value="Genomic_DNA"/>
</dbReference>
<keyword evidence="6 7" id="KW-0472">Membrane</keyword>
<evidence type="ECO:0000313" key="9">
    <source>
        <dbReference type="EMBL" id="SHM98322.1"/>
    </source>
</evidence>
<keyword evidence="3" id="KW-1003">Cell membrane</keyword>
<dbReference type="Pfam" id="PF00528">
    <property type="entry name" value="BPD_transp_1"/>
    <property type="match status" value="1"/>
</dbReference>
<evidence type="ECO:0000256" key="1">
    <source>
        <dbReference type="ARBA" id="ARBA00004651"/>
    </source>
</evidence>
<evidence type="ECO:0000256" key="2">
    <source>
        <dbReference type="ARBA" id="ARBA00022448"/>
    </source>
</evidence>
<feature type="transmembrane region" description="Helical" evidence="7">
    <location>
        <begin position="201"/>
        <end position="220"/>
    </location>
</feature>
<name>A0A1M7N5L0_9BACI</name>
<sequence>MNFKSRTYWLFLLPTLLALLLVLIIPFFQGVYYSFTEYNGFQVTGFVGLDNYIKLFSDEQFLYSLGFTGAFSLASVIGINVIGLAFALLVTQKLGKASTFFRTVYFMPNLIGGIILGFIWQFVFLKAFTGISEVTGLEFFRGWLADTETGFWGLVILFVWQMSGYIMVIYISFLNNVPQELLEAATIDGANKWQSFWKVKFPLIIPAFTVSLFLTLSNAFKVYDQNMALTGGGPFGSTEMTTMNIYDTAFKVQEMGYAQSKAIVFLIVITLISVIQLYFTRKKETEL</sequence>
<evidence type="ECO:0000313" key="10">
    <source>
        <dbReference type="Proteomes" id="UP000184184"/>
    </source>
</evidence>
<dbReference type="GO" id="GO:0005886">
    <property type="term" value="C:plasma membrane"/>
    <property type="evidence" value="ECO:0007669"/>
    <property type="project" value="UniProtKB-SubCell"/>
</dbReference>
<feature type="domain" description="ABC transmembrane type-1" evidence="8">
    <location>
        <begin position="65"/>
        <end position="276"/>
    </location>
</feature>
<dbReference type="OrthoDB" id="9786413at2"/>
<dbReference type="PANTHER" id="PTHR43227:SF11">
    <property type="entry name" value="BLL4140 PROTEIN"/>
    <property type="match status" value="1"/>
</dbReference>
<feature type="transmembrane region" description="Helical" evidence="7">
    <location>
        <begin position="61"/>
        <end position="89"/>
    </location>
</feature>
<dbReference type="Proteomes" id="UP000184184">
    <property type="component" value="Unassembled WGS sequence"/>
</dbReference>
<evidence type="ECO:0000256" key="4">
    <source>
        <dbReference type="ARBA" id="ARBA00022692"/>
    </source>
</evidence>
<evidence type="ECO:0000256" key="7">
    <source>
        <dbReference type="RuleBase" id="RU363032"/>
    </source>
</evidence>
<evidence type="ECO:0000256" key="6">
    <source>
        <dbReference type="ARBA" id="ARBA00023136"/>
    </source>
</evidence>
<reference evidence="9 10" key="1">
    <citation type="submission" date="2016-11" db="EMBL/GenBank/DDBJ databases">
        <authorList>
            <person name="Jaros S."/>
            <person name="Januszkiewicz K."/>
            <person name="Wedrychowicz H."/>
        </authorList>
    </citation>
    <scope>NUCLEOTIDE SEQUENCE [LARGE SCALE GENOMIC DNA]</scope>
    <source>
        <strain evidence="9 10">CGMCC 1.10681</strain>
    </source>
</reference>
<protein>
    <submittedName>
        <fullName evidence="9">Carbohydrate ABC transporter membrane protein 1, CUT1 family</fullName>
    </submittedName>
</protein>
<feature type="transmembrane region" description="Helical" evidence="7">
    <location>
        <begin position="7"/>
        <end position="28"/>
    </location>
</feature>
<feature type="transmembrane region" description="Helical" evidence="7">
    <location>
        <begin position="110"/>
        <end position="131"/>
    </location>
</feature>
<dbReference type="PROSITE" id="PS50928">
    <property type="entry name" value="ABC_TM1"/>
    <property type="match status" value="1"/>
</dbReference>
<keyword evidence="5 7" id="KW-1133">Transmembrane helix</keyword>
<accession>A0A1M7N5L0</accession>
<dbReference type="STRING" id="1027249.SAMN05216179_1513"/>
<evidence type="ECO:0000259" key="8">
    <source>
        <dbReference type="PROSITE" id="PS50928"/>
    </source>
</evidence>
<keyword evidence="10" id="KW-1185">Reference proteome</keyword>
<dbReference type="InterPro" id="IPR050809">
    <property type="entry name" value="UgpAE/MalFG_permease"/>
</dbReference>
<gene>
    <name evidence="9" type="ORF">SAMN05216179_1513</name>
</gene>
<organism evidence="9 10">
    <name type="scientific">Gracilibacillus kekensis</name>
    <dbReference type="NCBI Taxonomy" id="1027249"/>
    <lineage>
        <taxon>Bacteria</taxon>
        <taxon>Bacillati</taxon>
        <taxon>Bacillota</taxon>
        <taxon>Bacilli</taxon>
        <taxon>Bacillales</taxon>
        <taxon>Bacillaceae</taxon>
        <taxon>Gracilibacillus</taxon>
    </lineage>
</organism>
<dbReference type="RefSeq" id="WP_073201235.1">
    <property type="nucleotide sequence ID" value="NZ_FRCZ01000002.1"/>
</dbReference>
<feature type="transmembrane region" description="Helical" evidence="7">
    <location>
        <begin position="151"/>
        <end position="173"/>
    </location>
</feature>
<feature type="transmembrane region" description="Helical" evidence="7">
    <location>
        <begin position="262"/>
        <end position="279"/>
    </location>
</feature>
<keyword evidence="2 7" id="KW-0813">Transport</keyword>